<evidence type="ECO:0000313" key="5">
    <source>
        <dbReference type="EMBL" id="KAK3687857.1"/>
    </source>
</evidence>
<evidence type="ECO:0000313" key="6">
    <source>
        <dbReference type="Proteomes" id="UP001270362"/>
    </source>
</evidence>
<dbReference type="Gene3D" id="1.25.40.20">
    <property type="entry name" value="Ankyrin repeat-containing domain"/>
    <property type="match status" value="4"/>
</dbReference>
<dbReference type="SUPFAM" id="SSF48403">
    <property type="entry name" value="Ankyrin repeat"/>
    <property type="match status" value="2"/>
</dbReference>
<keyword evidence="1" id="KW-0677">Repeat</keyword>
<feature type="repeat" description="ANK" evidence="3">
    <location>
        <begin position="530"/>
        <end position="562"/>
    </location>
</feature>
<sequence>MDLALSVPIRFAVDAAVSHVKRFGTMWGYFPQQNKSTASLLNLIDTEFCEKWAPPGRVVLDVIFESKIDIERIVIQLLQAGMLASRPYSKSLVALALCDLAIDRCWTQLLAFLVDNGAKVEDVPARHLLETCKWPSLAEAIAHAVPSANPIDLPEQAFEQVRAVQGGLNRHLWELLEPNGAFHRLMRSARFQTLAVSGLPEDEVVCKEMMYLLAGGAGADPDVVHHRSNAASQLVSLKQPPCSTGVLEHFLLLDRMPSSEAVEGEVSRAIAKAMLLHEALNATQPVIEHVELLLRYGCDPGAENEDGRTPFHVAAYMNESTEAMKLLLEYGADPNDGGRTGSRPLVRALHDSSIEKFVFLLDHGADPEARCDGKSILTKVVELDDNILVLKYHLVRLLDLKYAVDVYEEDTNTSPALRAAAYQGNGPGYKEDILHTLIKAIPYKNVHEQLDDVLQFACKRESYGSRRSNDAFTLFYLLKKGASPSVVKEGADNLLHILCTTWSHSEHGHREDMRALLRRGVLDVNAPGNGGKRPLHVAVASRRRDFVLLLLEHGATVDTIDDDQNTPLHILCSRDCPEHDISFTSAELDDSLSDPYYEGKRGGAALGFDSRRAQLGIKESLEQEEILQALLEAGADPMNRGAGDRNALMMACAAGNSVLVAGILYWLGQSRGRQAQMEALSIKDSSNRSCLHLAASKGHLRTVKVLLSISYLDKPRPNEWRKKAVTDEDGSTDEKDTEEEKKRQEDAYVQVHGSMPSFLRNKAVIWHGPPESVRFSIGSERRKTDECIALPNVTLSEWDLSRSTVEKAWMGHHEDNRGRTPLHYAAQNGHEKMVGLLLELTDVDARGKDGEGKSAADLALEENHLDIYATLVELE</sequence>
<feature type="repeat" description="ANK" evidence="3">
    <location>
        <begin position="817"/>
        <end position="839"/>
    </location>
</feature>
<keyword evidence="2 3" id="KW-0040">ANK repeat</keyword>
<gene>
    <name evidence="5" type="ORF">B0T22DRAFT_458135</name>
</gene>
<dbReference type="EMBL" id="JAULSO010000002">
    <property type="protein sequence ID" value="KAK3687857.1"/>
    <property type="molecule type" value="Genomic_DNA"/>
</dbReference>
<protein>
    <submittedName>
        <fullName evidence="5">Ankyrin repeat-containing domain protein</fullName>
    </submittedName>
</protein>
<evidence type="ECO:0000256" key="3">
    <source>
        <dbReference type="PROSITE-ProRule" id="PRU00023"/>
    </source>
</evidence>
<dbReference type="PROSITE" id="PS50297">
    <property type="entry name" value="ANK_REP_REGION"/>
    <property type="match status" value="3"/>
</dbReference>
<comment type="caution">
    <text evidence="5">The sequence shown here is derived from an EMBL/GenBank/DDBJ whole genome shotgun (WGS) entry which is preliminary data.</text>
</comment>
<evidence type="ECO:0000256" key="2">
    <source>
        <dbReference type="ARBA" id="ARBA00023043"/>
    </source>
</evidence>
<name>A0AAE1CBU5_9PEZI</name>
<dbReference type="PROSITE" id="PS50088">
    <property type="entry name" value="ANK_REPEAT"/>
    <property type="match status" value="3"/>
</dbReference>
<feature type="region of interest" description="Disordered" evidence="4">
    <location>
        <begin position="722"/>
        <end position="745"/>
    </location>
</feature>
<evidence type="ECO:0000256" key="1">
    <source>
        <dbReference type="ARBA" id="ARBA00022737"/>
    </source>
</evidence>
<evidence type="ECO:0000256" key="4">
    <source>
        <dbReference type="SAM" id="MobiDB-lite"/>
    </source>
</evidence>
<dbReference type="Proteomes" id="UP001270362">
    <property type="component" value="Unassembled WGS sequence"/>
</dbReference>
<dbReference type="SMART" id="SM00248">
    <property type="entry name" value="ANK"/>
    <property type="match status" value="8"/>
</dbReference>
<feature type="repeat" description="ANK" evidence="3">
    <location>
        <begin position="306"/>
        <end position="339"/>
    </location>
</feature>
<proteinExistence type="predicted"/>
<accession>A0AAE1CBU5</accession>
<organism evidence="5 6">
    <name type="scientific">Podospora appendiculata</name>
    <dbReference type="NCBI Taxonomy" id="314037"/>
    <lineage>
        <taxon>Eukaryota</taxon>
        <taxon>Fungi</taxon>
        <taxon>Dikarya</taxon>
        <taxon>Ascomycota</taxon>
        <taxon>Pezizomycotina</taxon>
        <taxon>Sordariomycetes</taxon>
        <taxon>Sordariomycetidae</taxon>
        <taxon>Sordariales</taxon>
        <taxon>Podosporaceae</taxon>
        <taxon>Podospora</taxon>
    </lineage>
</organism>
<reference evidence="5" key="2">
    <citation type="submission" date="2023-06" db="EMBL/GenBank/DDBJ databases">
        <authorList>
            <consortium name="Lawrence Berkeley National Laboratory"/>
            <person name="Haridas S."/>
            <person name="Hensen N."/>
            <person name="Bonometti L."/>
            <person name="Westerberg I."/>
            <person name="Brannstrom I.O."/>
            <person name="Guillou S."/>
            <person name="Cros-Aarteil S."/>
            <person name="Calhoun S."/>
            <person name="Kuo A."/>
            <person name="Mondo S."/>
            <person name="Pangilinan J."/>
            <person name="Riley R."/>
            <person name="Labutti K."/>
            <person name="Andreopoulos B."/>
            <person name="Lipzen A."/>
            <person name="Chen C."/>
            <person name="Yanf M."/>
            <person name="Daum C."/>
            <person name="Ng V."/>
            <person name="Clum A."/>
            <person name="Steindorff A."/>
            <person name="Ohm R."/>
            <person name="Martin F."/>
            <person name="Silar P."/>
            <person name="Natvig D."/>
            <person name="Lalanne C."/>
            <person name="Gautier V."/>
            <person name="Ament-Velasquez S.L."/>
            <person name="Kruys A."/>
            <person name="Hutchinson M.I."/>
            <person name="Powell A.J."/>
            <person name="Barry K."/>
            <person name="Miller A.N."/>
            <person name="Grigoriev I.V."/>
            <person name="Debuchy R."/>
            <person name="Gladieux P."/>
            <person name="Thoren M.H."/>
            <person name="Johannesson H."/>
        </authorList>
    </citation>
    <scope>NUCLEOTIDE SEQUENCE</scope>
    <source>
        <strain evidence="5">CBS 314.62</strain>
    </source>
</reference>
<dbReference type="InterPro" id="IPR002110">
    <property type="entry name" value="Ankyrin_rpt"/>
</dbReference>
<dbReference type="AlphaFoldDB" id="A0AAE1CBU5"/>
<dbReference type="PANTHER" id="PTHR24198">
    <property type="entry name" value="ANKYRIN REPEAT AND PROTEIN KINASE DOMAIN-CONTAINING PROTEIN"/>
    <property type="match status" value="1"/>
</dbReference>
<dbReference type="InterPro" id="IPR036770">
    <property type="entry name" value="Ankyrin_rpt-contain_sf"/>
</dbReference>
<dbReference type="Pfam" id="PF12796">
    <property type="entry name" value="Ank_2"/>
    <property type="match status" value="4"/>
</dbReference>
<reference evidence="5" key="1">
    <citation type="journal article" date="2023" name="Mol. Phylogenet. Evol.">
        <title>Genome-scale phylogeny and comparative genomics of the fungal order Sordariales.</title>
        <authorList>
            <person name="Hensen N."/>
            <person name="Bonometti L."/>
            <person name="Westerberg I."/>
            <person name="Brannstrom I.O."/>
            <person name="Guillou S."/>
            <person name="Cros-Aarteil S."/>
            <person name="Calhoun S."/>
            <person name="Haridas S."/>
            <person name="Kuo A."/>
            <person name="Mondo S."/>
            <person name="Pangilinan J."/>
            <person name="Riley R."/>
            <person name="LaButti K."/>
            <person name="Andreopoulos B."/>
            <person name="Lipzen A."/>
            <person name="Chen C."/>
            <person name="Yan M."/>
            <person name="Daum C."/>
            <person name="Ng V."/>
            <person name="Clum A."/>
            <person name="Steindorff A."/>
            <person name="Ohm R.A."/>
            <person name="Martin F."/>
            <person name="Silar P."/>
            <person name="Natvig D.O."/>
            <person name="Lalanne C."/>
            <person name="Gautier V."/>
            <person name="Ament-Velasquez S.L."/>
            <person name="Kruys A."/>
            <person name="Hutchinson M.I."/>
            <person name="Powell A.J."/>
            <person name="Barry K."/>
            <person name="Miller A.N."/>
            <person name="Grigoriev I.V."/>
            <person name="Debuchy R."/>
            <person name="Gladieux P."/>
            <person name="Hiltunen Thoren M."/>
            <person name="Johannesson H."/>
        </authorList>
    </citation>
    <scope>NUCLEOTIDE SEQUENCE</scope>
    <source>
        <strain evidence="5">CBS 314.62</strain>
    </source>
</reference>
<keyword evidence="6" id="KW-1185">Reference proteome</keyword>
<dbReference type="PANTHER" id="PTHR24198:SF165">
    <property type="entry name" value="ANKYRIN REPEAT-CONTAINING PROTEIN-RELATED"/>
    <property type="match status" value="1"/>
</dbReference>